<evidence type="ECO:0000256" key="1">
    <source>
        <dbReference type="SAM" id="MobiDB-lite"/>
    </source>
</evidence>
<proteinExistence type="predicted"/>
<dbReference type="GeneID" id="59350381"/>
<gene>
    <name evidence="2" type="ORF">MIND_01131800</name>
</gene>
<comment type="caution">
    <text evidence="2">The sequence shown here is derived from an EMBL/GenBank/DDBJ whole genome shotgun (WGS) entry which is preliminary data.</text>
</comment>
<evidence type="ECO:0000313" key="3">
    <source>
        <dbReference type="Proteomes" id="UP000636479"/>
    </source>
</evidence>
<dbReference type="EMBL" id="JACAZF010000010">
    <property type="protein sequence ID" value="KAF7293534.1"/>
    <property type="molecule type" value="Genomic_DNA"/>
</dbReference>
<name>A0A8H6VTP1_9AGAR</name>
<feature type="region of interest" description="Disordered" evidence="1">
    <location>
        <begin position="69"/>
        <end position="182"/>
    </location>
</feature>
<dbReference type="RefSeq" id="XP_037215697.1">
    <property type="nucleotide sequence ID" value="XM_037367865.1"/>
</dbReference>
<protein>
    <submittedName>
        <fullName evidence="2">Uncharacterized protein</fullName>
    </submittedName>
</protein>
<sequence>MPAKRKHSQIEIEEGELSQDNDQRDLPIIMAPKRKRIECEGGQEDHKCAIPTTAPTQEYNQSVPLELTELGQDSHSRPLASPLNDNDEGAITNHDSDEEELEEKGQQQLAKPLEMRDRARMTIPAHARVPRVPPGWTNDWMKVEEDDNSDGENSGEESEDDESSGEDGNNESSGEEDKDDET</sequence>
<organism evidence="2 3">
    <name type="scientific">Mycena indigotica</name>
    <dbReference type="NCBI Taxonomy" id="2126181"/>
    <lineage>
        <taxon>Eukaryota</taxon>
        <taxon>Fungi</taxon>
        <taxon>Dikarya</taxon>
        <taxon>Basidiomycota</taxon>
        <taxon>Agaricomycotina</taxon>
        <taxon>Agaricomycetes</taxon>
        <taxon>Agaricomycetidae</taxon>
        <taxon>Agaricales</taxon>
        <taxon>Marasmiineae</taxon>
        <taxon>Mycenaceae</taxon>
        <taxon>Mycena</taxon>
    </lineage>
</organism>
<dbReference type="Proteomes" id="UP000636479">
    <property type="component" value="Unassembled WGS sequence"/>
</dbReference>
<accession>A0A8H6VTP1</accession>
<keyword evidence="3" id="KW-1185">Reference proteome</keyword>
<feature type="compositionally biased region" description="Acidic residues" evidence="1">
    <location>
        <begin position="144"/>
        <end position="182"/>
    </location>
</feature>
<dbReference type="AlphaFoldDB" id="A0A8H6VTP1"/>
<feature type="region of interest" description="Disordered" evidence="1">
    <location>
        <begin position="1"/>
        <end position="25"/>
    </location>
</feature>
<reference evidence="2" key="1">
    <citation type="submission" date="2020-05" db="EMBL/GenBank/DDBJ databases">
        <title>Mycena genomes resolve the evolution of fungal bioluminescence.</title>
        <authorList>
            <person name="Tsai I.J."/>
        </authorList>
    </citation>
    <scope>NUCLEOTIDE SEQUENCE</scope>
    <source>
        <strain evidence="2">171206Taipei</strain>
    </source>
</reference>
<evidence type="ECO:0000313" key="2">
    <source>
        <dbReference type="EMBL" id="KAF7293534.1"/>
    </source>
</evidence>